<dbReference type="GeneID" id="69039268"/>
<dbReference type="FunCoup" id="C0NSX2">
    <property type="interactions" value="1473"/>
</dbReference>
<dbReference type="FunFam" id="3.30.1490.20:FF:000001">
    <property type="entry name" value="Carbamoyl-phosphate synthase large chain"/>
    <property type="match status" value="1"/>
</dbReference>
<dbReference type="MEROPS" id="C26.956"/>
<dbReference type="FunFam" id="3.30.470.20:FF:000004">
    <property type="entry name" value="Carbamoyl-phosphate synthase (glutamine-hydrolyzing)"/>
    <property type="match status" value="1"/>
</dbReference>
<dbReference type="InterPro" id="IPR011607">
    <property type="entry name" value="MGS-like_dom"/>
</dbReference>
<name>C0NSX2_AJECG</name>
<dbReference type="GO" id="GO:0004070">
    <property type="term" value="F:aspartate carbamoyltransferase activity"/>
    <property type="evidence" value="ECO:0007669"/>
    <property type="project" value="UniProtKB-EC"/>
</dbReference>
<dbReference type="InterPro" id="IPR011761">
    <property type="entry name" value="ATP-grasp"/>
</dbReference>
<dbReference type="PROSITE" id="PS00866">
    <property type="entry name" value="CPSASE_1"/>
    <property type="match status" value="2"/>
</dbReference>
<dbReference type="Gene3D" id="1.10.1030.10">
    <property type="entry name" value="Carbamoyl-phosphate synthetase, large subunit oligomerisation domain"/>
    <property type="match status" value="1"/>
</dbReference>
<dbReference type="GO" id="GO:0004359">
    <property type="term" value="F:glutaminase activity"/>
    <property type="evidence" value="ECO:0007669"/>
    <property type="project" value="UniProtKB-EC"/>
</dbReference>
<evidence type="ECO:0000256" key="20">
    <source>
        <dbReference type="ARBA" id="ARBA00047359"/>
    </source>
</evidence>
<evidence type="ECO:0000256" key="16">
    <source>
        <dbReference type="ARBA" id="ARBA00043979"/>
    </source>
</evidence>
<keyword evidence="10 26" id="KW-0547">Nucleotide-binding</keyword>
<dbReference type="InterPro" id="IPR005480">
    <property type="entry name" value="CPSase_lsu_oligo"/>
</dbReference>
<dbReference type="Gene3D" id="3.40.50.1370">
    <property type="entry name" value="Aspartate/ornithine carbamoyltransferase"/>
    <property type="match status" value="2"/>
</dbReference>
<evidence type="ECO:0000256" key="17">
    <source>
        <dbReference type="ARBA" id="ARBA00043984"/>
    </source>
</evidence>
<dbReference type="Proteomes" id="UP000001631">
    <property type="component" value="Unassembled WGS sequence"/>
</dbReference>
<comment type="catalytic activity">
    <reaction evidence="22">
        <text>carbamoyl phosphate + L-aspartate = N-carbamoyl-L-aspartate + phosphate + H(+)</text>
        <dbReference type="Rhea" id="RHEA:20013"/>
        <dbReference type="ChEBI" id="CHEBI:15378"/>
        <dbReference type="ChEBI" id="CHEBI:29991"/>
        <dbReference type="ChEBI" id="CHEBI:32814"/>
        <dbReference type="ChEBI" id="CHEBI:43474"/>
        <dbReference type="ChEBI" id="CHEBI:58228"/>
        <dbReference type="EC" id="2.1.3.2"/>
    </reaction>
</comment>
<dbReference type="Gene3D" id="3.30.470.20">
    <property type="entry name" value="ATP-grasp fold, B domain"/>
    <property type="match status" value="2"/>
</dbReference>
<evidence type="ECO:0000256" key="24">
    <source>
        <dbReference type="ARBA" id="ARBA00058513"/>
    </source>
</evidence>
<feature type="domain" description="ATP-grasp" evidence="28">
    <location>
        <begin position="645"/>
        <end position="837"/>
    </location>
</feature>
<dbReference type="FunFam" id="3.40.50.880:FF:000025">
    <property type="entry name" value="Bifunctional pyrimidine biosynthesis protein"/>
    <property type="match status" value="1"/>
</dbReference>
<dbReference type="EC" id="6.3.5.5" evidence="4"/>
<dbReference type="FunFam" id="3.40.50.1370:FF:000002">
    <property type="entry name" value="Aspartate carbamoyltransferase 2"/>
    <property type="match status" value="1"/>
</dbReference>
<dbReference type="SMART" id="SM00851">
    <property type="entry name" value="MGS"/>
    <property type="match status" value="1"/>
</dbReference>
<dbReference type="InterPro" id="IPR017926">
    <property type="entry name" value="GATASE"/>
</dbReference>
<dbReference type="SMART" id="SM01097">
    <property type="entry name" value="CPSase_sm_chain"/>
    <property type="match status" value="1"/>
</dbReference>
<dbReference type="Pfam" id="PF25596">
    <property type="entry name" value="CPSase_L_D1"/>
    <property type="match status" value="3"/>
</dbReference>
<dbReference type="CDD" id="cd01423">
    <property type="entry name" value="MGS_CPS_I_III"/>
    <property type="match status" value="1"/>
</dbReference>
<dbReference type="PRINTS" id="PR00100">
    <property type="entry name" value="AOTCASE"/>
</dbReference>
<dbReference type="InterPro" id="IPR006132">
    <property type="entry name" value="Asp/Orn_carbamoyltranf_P-bd"/>
</dbReference>
<dbReference type="SUPFAM" id="SSF52317">
    <property type="entry name" value="Class I glutamine amidotransferase-like"/>
    <property type="match status" value="1"/>
</dbReference>
<gene>
    <name evidence="30" type="ORF">HCBG_06252</name>
</gene>
<dbReference type="PRINTS" id="PR00098">
    <property type="entry name" value="CPSASE"/>
</dbReference>
<dbReference type="PROSITE" id="PS51855">
    <property type="entry name" value="MGS"/>
    <property type="match status" value="1"/>
</dbReference>
<comment type="similarity">
    <text evidence="18">In the 2nd section; belongs to the CarB family.</text>
</comment>
<dbReference type="InterPro" id="IPR013815">
    <property type="entry name" value="ATP_grasp_subdomain_1"/>
</dbReference>
<keyword evidence="8" id="KW-0808">Transferase</keyword>
<comment type="catalytic activity">
    <reaction evidence="23">
        <text>L-glutamine + H2O = L-glutamate + NH4(+)</text>
        <dbReference type="Rhea" id="RHEA:15889"/>
        <dbReference type="ChEBI" id="CHEBI:15377"/>
        <dbReference type="ChEBI" id="CHEBI:28938"/>
        <dbReference type="ChEBI" id="CHEBI:29985"/>
        <dbReference type="ChEBI" id="CHEBI:58359"/>
        <dbReference type="EC" id="3.5.1.2"/>
    </reaction>
</comment>
<sequence>MPLLNAAGDTKSSIVQPNAVRGGWLTDSSAAHPSGPAARGVVAYTTNRDLPSIASRTAYSLNDGAIPPASPPKVGAEGGGSKWYALELEDGTVYQGYSFGADKSIAGELVFQTGMVGYPESITDPSYRGQILIITFPLIGNYGVPSRETVDELLGKELPKYFESSEIHVAGLVVANYSGEDYSHYLAESSLGQWLKDQGVPAMHGVDTRSLTKRIRENGSMLGRMLLQKSDVSVETLNGDAPRNGLAAAAVDDEEGSDLWRASFERIEWADPNKRNLVNDVSIRNPRLFSPPTDSTLSHPSGRPIRVLCVDVGMKYNQLRCLLSRGVEVLVVPWDYDFPSLAGKEYDGLFLSNGPGNPATLSKTVENIRIATEDSRTPIFGICLGHQLLARAAGASTIKMKFGNRGANIPCTSLISGRCYITSQNHGYAVDSMTLPEGWEELFVNANDGSNEGIRHVTRPFFSVQFHPESAPGPQDTEFLFDVFIDAIKRSMISTSALAEPVSFPGATAEENELRSPRVNVKKVLILGSGGLSIGQAGEFDYSGSQAIKALKEEGIYTILINPNIATIQTSKGLADKVYFLPVNADFVRKVIKHERPDAIYVTFGGQTALQVGIQLKEEFEKLGIRVLGTPIDTIITTEDRELFARSMESIGEKCAKSASASTLEEAMEVVKDIGFPVIVRAAYALGGLGSGFAEDPDQLRELCMKAFAASPQVLIERSMKGWKEIEYEVVRDARDNCITVCNMENFDPLGIHTGDSIVVAPSQTLSDEDYNMLRTTAVNVIRHLGVVGECNIQYALNPFSREYCIIEVNARLSRSSALASKATGYPLAFVAAKLGLGIPLNEISNSVTKVTCACFEPSLDYVVVKIPRWDLKKFTRVSTQLGSSMKSVGEVMSIGRTFEEAIQKAIRSVDFHNVGFNETNALMSIKAELQTPSDQRLFAIANAMHSGYSVDDIWELTKIDKWFLRKLKGLSDFGKFMSGYNATTAPVSLIRQAKQLGFSDRQLSKFLSSNELAIRRLRVEAGIVPVVKQIDTVAAEFPAFTNYLYLTYNGSEHDVDFNDQGAMVLGSGVYRIGSSVEFDWCSVRTIRTLREQGYKTVMVNVSSGASRSSPFQSNTLLLDKPAFHLPLPPFSHLDNCLFPHLPTTSQSPRFPKALKISRRLFKVLCCSASTSLVPGCSGDNSIAMASPVFFASTAFKLIMPVAWKCLCDIRPRFKHPLLARFLDTQEELEATAEGISLSFASGLFDVLKTSNSPRFEYFQSLTPNPLLSWGIYAITMEKSMKAPSTLHWFNPETVSTDYDEADRLYFENINLETVLDIYQLESSSGVIISMGGQTPNNIALPLYRLNVNILGTSPEMIDTAENRYKFSRLLDHIDVDQPAWKELTSIEEATAFCAKVGYPVLVRPSYVLSGAAMNTVYSLDDLANYLNQAAEVSREHPVVITKYIENAKEIEMDAVARNGVLVGHFISEHVENAGVHSGDATLILPPQDLDPETVRRIEEATRKIGNALNVTGPFNIQFIAKDNDIKVIECNVRASRSFPFVSKVMGVDLIEMATMAMIGKPFAEYPPVTIPKKYVGVKVPQFSFSRLSGADPVLGVEMASTGEVACFGRDRYEAYLKALISTGFKLPNKNVLFSIGSFKEKVEMLPSIRKLHALGYNLFATAGTADYLKEHGLPVKYLDVLAGEEEDLKSEYSLTQHLANNLIDLYINLPSSNRFRRPANYMSKGYRTRRMAVDYQTPLVTNVKNAKLLIEAIARHYSMNVMSIDCQTSYRAVILPGLINVAAFVPGLANPDSPDFQVVTKASIANGFSMVRIMPVGVDSFVTDSQALRTAQHNSSKGSYCDFNLSVTATSTNSEKVGLITSEVGSLFIPFNHLAGNINKVATVTSHFASWPTNKPIITDAKATDLASILLLASLHNRNIHVMSVTSKEDIGLIALSKEKGLKVTCDVAIYSLFLSTDDFPGCACLPSKKDQEALWEHLDSIDIFSIGSLPYQVAGKNASPAVGIQDALPLLFTAVSDKRLTVDDITSRLHDNPKRVFELHDQPDASVEIEFDRPYVFQGHDVWSPFAGTTLKASVRRVTFQGKTSCLDGKMIPDAPKGTDMSAHRLTPPPQGSPAVKDILPTSPRPESALGRRLSFSATPLQRPTRFKPNAPDGYAPSASGDEFVTVAPMYPYPSQVSPSLQQLLSQSSFKQKHILSVGQFTRTDLHLLFTVAQEMRLGVQRHGILDILKGRVLTTLFFEPSTRTSASFDAAMQRLGGRTIPVSTEHSSTQKGETLQDTVRTLGCYSDAIVLRHPDDSSAATAAKFSPVPIINAGNGAVEHPTQAFLDLFTIREELGTVNDITITFTGDLKYGRTVHSLVKLLQFYEVRIQLVSPKALAIPEEVRQQLVLSGQLILESTELTPEIIARSDVLYCTRVQKERFKDSNEYEQLKNVFVIDNTVLKHAKSQMIVMHPLPRNQEVCEEVDFDQRAAYFRQMKYGLYCRMALLALVMAS</sequence>
<dbReference type="SMART" id="SM01096">
    <property type="entry name" value="CPSase_L_D3"/>
    <property type="match status" value="1"/>
</dbReference>
<dbReference type="CDD" id="cd01744">
    <property type="entry name" value="GATase1_CPSase"/>
    <property type="match status" value="1"/>
</dbReference>
<dbReference type="PRINTS" id="PR00101">
    <property type="entry name" value="ATCASE"/>
</dbReference>
<dbReference type="SUPFAM" id="SSF56059">
    <property type="entry name" value="Glutathione synthetase ATP-binding domain-like"/>
    <property type="match status" value="2"/>
</dbReference>
<dbReference type="NCBIfam" id="NF003671">
    <property type="entry name" value="PRK05294.1"/>
    <property type="match status" value="1"/>
</dbReference>
<dbReference type="EC" id="3.5.1.2" evidence="5"/>
<dbReference type="GO" id="GO:0005829">
    <property type="term" value="C:cytosol"/>
    <property type="evidence" value="ECO:0007669"/>
    <property type="project" value="TreeGrafter"/>
</dbReference>
<dbReference type="Pfam" id="PF02142">
    <property type="entry name" value="MGS"/>
    <property type="match status" value="1"/>
</dbReference>
<comment type="similarity">
    <text evidence="16">In the C-terminal section; belongs to the aspartate/ornithine carbamoyltransferase superfamily. ATCase family.</text>
</comment>
<dbReference type="SUPFAM" id="SSF52021">
    <property type="entry name" value="Carbamoyl phosphate synthetase, small subunit N-terminal domain"/>
    <property type="match status" value="1"/>
</dbReference>
<dbReference type="InterPro" id="IPR006274">
    <property type="entry name" value="CarbamoylP_synth_ssu"/>
</dbReference>
<evidence type="ECO:0000256" key="25">
    <source>
        <dbReference type="ARBA" id="ARBA00081752"/>
    </source>
</evidence>
<comment type="catalytic activity">
    <reaction evidence="21">
        <text>hydrogencarbonate + L-glutamine + 2 ATP + H2O = carbamoyl phosphate + L-glutamate + 2 ADP + phosphate + 2 H(+)</text>
        <dbReference type="Rhea" id="RHEA:18633"/>
        <dbReference type="ChEBI" id="CHEBI:15377"/>
        <dbReference type="ChEBI" id="CHEBI:15378"/>
        <dbReference type="ChEBI" id="CHEBI:17544"/>
        <dbReference type="ChEBI" id="CHEBI:29985"/>
        <dbReference type="ChEBI" id="CHEBI:30616"/>
        <dbReference type="ChEBI" id="CHEBI:43474"/>
        <dbReference type="ChEBI" id="CHEBI:58228"/>
        <dbReference type="ChEBI" id="CHEBI:58359"/>
        <dbReference type="ChEBI" id="CHEBI:456216"/>
        <dbReference type="EC" id="6.3.5.5"/>
    </reaction>
</comment>
<evidence type="ECO:0000256" key="4">
    <source>
        <dbReference type="ARBA" id="ARBA00012738"/>
    </source>
</evidence>
<keyword evidence="11" id="KW-0378">Hydrolase</keyword>
<evidence type="ECO:0000256" key="2">
    <source>
        <dbReference type="ARBA" id="ARBA00004812"/>
    </source>
</evidence>
<dbReference type="InterPro" id="IPR036480">
    <property type="entry name" value="CarbP_synth_ssu_N_sf"/>
</dbReference>
<comment type="function">
    <text evidence="24">Multifunctional protein that encodes the first 2 enzymatic activities of the de novo pyrimidine pathway: carbamoylphosphate synthetase (CPSase; EC 6.3.5.5) and aspartate transcarbamylase (ATCase; EC 2.1.3.2). The CPSase-function is accomplished in 2 steps, by a glutamine-dependent amidotransferase activity (GATase) that binds and cleaves glutamine to produce ammonia, followed by an ammonium-dependent carbamoyl phosphate synthetase, which reacts with the ammonia, hydrogencarbonate and ATP to form carbamoyl phosphate. The endogenously produced carbamoyl phosphate is sequestered and channeled to the ATCase active site. ATCase then catalyzes the formation of carbamoyl-L-aspartate from L-aspartate and carbamoyl phosphate.</text>
</comment>
<dbReference type="FunFam" id="3.40.50.1370:FF:000005">
    <property type="entry name" value="CAD protein-like isoform X1"/>
    <property type="match status" value="1"/>
</dbReference>
<dbReference type="Pfam" id="PF00117">
    <property type="entry name" value="GATase"/>
    <property type="match status" value="1"/>
</dbReference>
<dbReference type="NCBIfam" id="NF009475">
    <property type="entry name" value="PRK12838.1"/>
    <property type="match status" value="1"/>
</dbReference>
<dbReference type="AlphaFoldDB" id="C0NSX2"/>
<dbReference type="PANTHER" id="PTHR11405:SF5">
    <property type="entry name" value="CAD PROTEIN"/>
    <property type="match status" value="1"/>
</dbReference>
<dbReference type="Gene3D" id="3.50.30.20">
    <property type="entry name" value="Carbamoyl-phosphate synthase small subunit, N-terminal domain"/>
    <property type="match status" value="1"/>
</dbReference>
<dbReference type="GO" id="GO:0044205">
    <property type="term" value="P:'de novo' UMP biosynthetic process"/>
    <property type="evidence" value="ECO:0007669"/>
    <property type="project" value="UniProtKB-UniPathway"/>
</dbReference>
<dbReference type="GO" id="GO:0006541">
    <property type="term" value="P:glutamine metabolic process"/>
    <property type="evidence" value="ECO:0007669"/>
    <property type="project" value="InterPro"/>
</dbReference>
<keyword evidence="7" id="KW-0436">Ligase</keyword>
<dbReference type="SUPFAM" id="SSF48108">
    <property type="entry name" value="Carbamoyl phosphate synthetase, large subunit connection domain"/>
    <property type="match status" value="1"/>
</dbReference>
<evidence type="ECO:0000256" key="23">
    <source>
        <dbReference type="ARBA" id="ARBA00049534"/>
    </source>
</evidence>
<dbReference type="PROSITE" id="PS00097">
    <property type="entry name" value="CARBAMOYLTRANSFERASE"/>
    <property type="match status" value="1"/>
</dbReference>
<comment type="cofactor">
    <cofactor evidence="1">
        <name>Zn(2+)</name>
        <dbReference type="ChEBI" id="CHEBI:29105"/>
    </cofactor>
</comment>
<evidence type="ECO:0000256" key="21">
    <source>
        <dbReference type="ARBA" id="ARBA00048816"/>
    </source>
</evidence>
<dbReference type="SUPFAM" id="SSF52440">
    <property type="entry name" value="PreATP-grasp domain"/>
    <property type="match status" value="3"/>
</dbReference>
<dbReference type="Gene3D" id="3.30.1490.20">
    <property type="entry name" value="ATP-grasp fold, A domain"/>
    <property type="match status" value="1"/>
</dbReference>
<comment type="catalytic activity">
    <reaction evidence="20">
        <text>hydrogencarbonate + NH4(+) + 2 ATP = carbamoyl phosphate + 2 ADP + phosphate + 2 H(+)</text>
        <dbReference type="Rhea" id="RHEA:18029"/>
        <dbReference type="ChEBI" id="CHEBI:15378"/>
        <dbReference type="ChEBI" id="CHEBI:17544"/>
        <dbReference type="ChEBI" id="CHEBI:28938"/>
        <dbReference type="ChEBI" id="CHEBI:30616"/>
        <dbReference type="ChEBI" id="CHEBI:43474"/>
        <dbReference type="ChEBI" id="CHEBI:58228"/>
        <dbReference type="ChEBI" id="CHEBI:456216"/>
        <dbReference type="EC" id="6.3.4.16"/>
    </reaction>
</comment>
<evidence type="ECO:0000256" key="6">
    <source>
        <dbReference type="ARBA" id="ARBA00013008"/>
    </source>
</evidence>
<dbReference type="InterPro" id="IPR006130">
    <property type="entry name" value="Asp/Orn_carbamoylTrfase"/>
</dbReference>
<dbReference type="GO" id="GO:0046872">
    <property type="term" value="F:metal ion binding"/>
    <property type="evidence" value="ECO:0007669"/>
    <property type="project" value="InterPro"/>
</dbReference>
<keyword evidence="9" id="KW-0677">Repeat</keyword>
<dbReference type="InterPro" id="IPR036901">
    <property type="entry name" value="Asp/Orn_carbamoylTrfase_sf"/>
</dbReference>
<feature type="region of interest" description="Disordered" evidence="27">
    <location>
        <begin position="2102"/>
        <end position="2132"/>
    </location>
</feature>
<evidence type="ECO:0000256" key="26">
    <source>
        <dbReference type="PROSITE-ProRule" id="PRU00409"/>
    </source>
</evidence>
<evidence type="ECO:0000313" key="31">
    <source>
        <dbReference type="Proteomes" id="UP000001631"/>
    </source>
</evidence>
<dbReference type="EC" id="2.1.3.2" evidence="6"/>
<dbReference type="EC" id="6.3.4.16" evidence="19"/>
<dbReference type="Gene3D" id="3.40.50.880">
    <property type="match status" value="1"/>
</dbReference>
<dbReference type="HOGENOM" id="CLU_000513_2_1_1"/>
<comment type="pathway">
    <text evidence="2">Pyrimidine metabolism; UMP biosynthesis via de novo pathway; (S)-dihydroorotate from bicarbonate: step 1/3.</text>
</comment>
<comment type="pathway">
    <text evidence="3">Pyrimidine metabolism; UMP biosynthesis via de novo pathway; (S)-dihydroorotate from bicarbonate: step 2/3.</text>
</comment>
<dbReference type="PROSITE" id="PS50975">
    <property type="entry name" value="ATP_GRASP"/>
    <property type="match status" value="2"/>
</dbReference>
<evidence type="ECO:0000256" key="8">
    <source>
        <dbReference type="ARBA" id="ARBA00022679"/>
    </source>
</evidence>
<accession>C0NSX2</accession>
<dbReference type="Gene3D" id="3.40.50.1380">
    <property type="entry name" value="Methylglyoxal synthase-like domain"/>
    <property type="match status" value="1"/>
</dbReference>
<dbReference type="UniPathway" id="UPA00070">
    <property type="reaction ID" value="UER00115"/>
</dbReference>
<evidence type="ECO:0000256" key="11">
    <source>
        <dbReference type="ARBA" id="ARBA00022801"/>
    </source>
</evidence>
<dbReference type="InterPro" id="IPR058047">
    <property type="entry name" value="CPSase_preATP-grasp"/>
</dbReference>
<proteinExistence type="inferred from homology"/>
<dbReference type="PRINTS" id="PR00099">
    <property type="entry name" value="CPSGATASE"/>
</dbReference>
<dbReference type="STRING" id="447093.C0NSX2"/>
<dbReference type="GO" id="GO:0019240">
    <property type="term" value="P:citrulline biosynthetic process"/>
    <property type="evidence" value="ECO:0007669"/>
    <property type="project" value="TreeGrafter"/>
</dbReference>
<comment type="similarity">
    <text evidence="15">In the 3rd section; belongs to the metallo-dependent hydrolases superfamily. DHOase family. CAD subfamily.</text>
</comment>
<evidence type="ECO:0000313" key="30">
    <source>
        <dbReference type="EMBL" id="EEH05133.1"/>
    </source>
</evidence>
<dbReference type="InterPro" id="IPR002474">
    <property type="entry name" value="CarbamoylP_synth_ssu_N"/>
</dbReference>
<evidence type="ECO:0000256" key="12">
    <source>
        <dbReference type="ARBA" id="ARBA00022840"/>
    </source>
</evidence>
<dbReference type="InParanoid" id="C0NSX2"/>
<keyword evidence="31" id="KW-1185">Reference proteome</keyword>
<dbReference type="HAMAP" id="MF_00001">
    <property type="entry name" value="Asp_carb_tr"/>
    <property type="match status" value="1"/>
</dbReference>
<keyword evidence="14" id="KW-0511">Multifunctional enzyme</keyword>
<dbReference type="InterPro" id="IPR005483">
    <property type="entry name" value="CPSase_dom"/>
</dbReference>
<evidence type="ECO:0000256" key="3">
    <source>
        <dbReference type="ARBA" id="ARBA00004852"/>
    </source>
</evidence>
<dbReference type="FunFam" id="1.10.1030.10:FF:000001">
    <property type="entry name" value="Carbamoyl-phosphate synthase large chain"/>
    <property type="match status" value="1"/>
</dbReference>
<keyword evidence="12 26" id="KW-0067">ATP-binding</keyword>
<dbReference type="Pfam" id="PF02787">
    <property type="entry name" value="CPSase_L_D3"/>
    <property type="match status" value="1"/>
</dbReference>
<evidence type="ECO:0000256" key="15">
    <source>
        <dbReference type="ARBA" id="ARBA00043968"/>
    </source>
</evidence>
<evidence type="ECO:0000256" key="5">
    <source>
        <dbReference type="ARBA" id="ARBA00012918"/>
    </source>
</evidence>
<dbReference type="Pfam" id="PF02729">
    <property type="entry name" value="OTCace_N"/>
    <property type="match status" value="1"/>
</dbReference>
<keyword evidence="13" id="KW-0665">Pyrimidine biosynthesis</keyword>
<dbReference type="GO" id="GO:0016597">
    <property type="term" value="F:amino acid binding"/>
    <property type="evidence" value="ECO:0007669"/>
    <property type="project" value="InterPro"/>
</dbReference>
<dbReference type="Pfam" id="PF00988">
    <property type="entry name" value="CPSase_sm_chain"/>
    <property type="match status" value="1"/>
</dbReference>
<dbReference type="FunFam" id="3.20.20.140:FF:000036">
    <property type="entry name" value="Carbamoyl-phosphate synthase large chain"/>
    <property type="match status" value="1"/>
</dbReference>
<dbReference type="NCBIfam" id="TIGR00670">
    <property type="entry name" value="asp_carb_tr"/>
    <property type="match status" value="1"/>
</dbReference>
<evidence type="ECO:0000256" key="10">
    <source>
        <dbReference type="ARBA" id="ARBA00022741"/>
    </source>
</evidence>
<protein>
    <recommendedName>
        <fullName evidence="25">Pyrimidine-specific carbamoyl phosphate synthase-aspartate carbamoyl transferase</fullName>
        <ecNumber evidence="6">2.1.3.2</ecNumber>
        <ecNumber evidence="5">3.5.1.2</ecNumber>
        <ecNumber evidence="19">6.3.4.16</ecNumber>
        <ecNumber evidence="4">6.3.5.5</ecNumber>
    </recommendedName>
</protein>
<dbReference type="PROSITE" id="PS00867">
    <property type="entry name" value="CPSASE_2"/>
    <property type="match status" value="2"/>
</dbReference>
<evidence type="ECO:0000256" key="18">
    <source>
        <dbReference type="ARBA" id="ARBA00043998"/>
    </source>
</evidence>
<dbReference type="FunFam" id="3.50.30.20:FF:000002">
    <property type="entry name" value="Carbamoyl-phosphate synthase 1, mitochondrial"/>
    <property type="match status" value="1"/>
</dbReference>
<organism evidence="30 31">
    <name type="scientific">Ajellomyces capsulatus (strain G186AR / H82 / ATCC MYA-2454 / RMSCC 2432)</name>
    <name type="common">Darling's disease fungus</name>
    <name type="synonym">Histoplasma capsulatum</name>
    <dbReference type="NCBI Taxonomy" id="447093"/>
    <lineage>
        <taxon>Eukaryota</taxon>
        <taxon>Fungi</taxon>
        <taxon>Dikarya</taxon>
        <taxon>Ascomycota</taxon>
        <taxon>Pezizomycotina</taxon>
        <taxon>Eurotiomycetes</taxon>
        <taxon>Eurotiomycetidae</taxon>
        <taxon>Onygenales</taxon>
        <taxon>Ajellomycetaceae</taxon>
        <taxon>Histoplasma</taxon>
    </lineage>
</organism>
<evidence type="ECO:0000259" key="28">
    <source>
        <dbReference type="PROSITE" id="PS50975"/>
    </source>
</evidence>
<dbReference type="GO" id="GO:0004087">
    <property type="term" value="F:carbamoyl-phosphate synthase (ammonia) activity"/>
    <property type="evidence" value="ECO:0007669"/>
    <property type="project" value="UniProtKB-EC"/>
</dbReference>
<dbReference type="InterPro" id="IPR006131">
    <property type="entry name" value="Asp_carbamoyltransf_Asp/Orn-bd"/>
</dbReference>
<evidence type="ECO:0000256" key="7">
    <source>
        <dbReference type="ARBA" id="ARBA00022598"/>
    </source>
</evidence>
<dbReference type="Gene3D" id="3.20.20.140">
    <property type="entry name" value="Metal-dependent hydrolases"/>
    <property type="match status" value="1"/>
</dbReference>
<evidence type="ECO:0000259" key="29">
    <source>
        <dbReference type="PROSITE" id="PS51855"/>
    </source>
</evidence>
<dbReference type="FunFam" id="3.40.50.20:FF:000036">
    <property type="entry name" value="Aspartate carbamoyltransferase catalytic subunit"/>
    <property type="match status" value="1"/>
</dbReference>
<dbReference type="RefSeq" id="XP_045285614.1">
    <property type="nucleotide sequence ID" value="XM_045433301.1"/>
</dbReference>
<dbReference type="GO" id="GO:0006228">
    <property type="term" value="P:UTP biosynthetic process"/>
    <property type="evidence" value="ECO:0007669"/>
    <property type="project" value="TreeGrafter"/>
</dbReference>
<dbReference type="InterPro" id="IPR036897">
    <property type="entry name" value="CarbamoylP_synth_lsu_oligo_sf"/>
</dbReference>
<reference evidence="30" key="1">
    <citation type="submission" date="2009-02" db="EMBL/GenBank/DDBJ databases">
        <title>The Genome Sequence of Ajellomyces capsulatus strain G186AR.</title>
        <authorList>
            <consortium name="The Broad Institute Genome Sequencing Platform"/>
            <person name="Champion M."/>
            <person name="Cuomo C."/>
            <person name="Ma L.-J."/>
            <person name="Henn M.R."/>
            <person name="Sil A."/>
            <person name="Goldman B."/>
            <person name="Young S.K."/>
            <person name="Kodira C.D."/>
            <person name="Zeng Q."/>
            <person name="Koehrsen M."/>
            <person name="Alvarado L."/>
            <person name="Berlin A."/>
            <person name="Borenstein D."/>
            <person name="Chen Z."/>
            <person name="Engels R."/>
            <person name="Freedman E."/>
            <person name="Gellesch M."/>
            <person name="Goldberg J."/>
            <person name="Griggs A."/>
            <person name="Gujja S."/>
            <person name="Heiman D."/>
            <person name="Hepburn T."/>
            <person name="Howarth C."/>
            <person name="Jen D."/>
            <person name="Larson L."/>
            <person name="Lewis B."/>
            <person name="Mehta T."/>
            <person name="Park D."/>
            <person name="Pearson M."/>
            <person name="Roberts A."/>
            <person name="Saif S."/>
            <person name="Shea T."/>
            <person name="Shenoy N."/>
            <person name="Sisk P."/>
            <person name="Stolte C."/>
            <person name="Sykes S."/>
            <person name="Walk T."/>
            <person name="White J."/>
            <person name="Yandava C."/>
            <person name="Klein B."/>
            <person name="McEwen J.G."/>
            <person name="Puccia R."/>
            <person name="Goldman G.H."/>
            <person name="Felipe M.S."/>
            <person name="Nino-Vega G."/>
            <person name="San-Blas G."/>
            <person name="Taylor J."/>
            <person name="Mendoza L."/>
            <person name="Galagan J."/>
            <person name="Nusbaum C."/>
            <person name="Birren B."/>
        </authorList>
    </citation>
    <scope>NUCLEOTIDE SEQUENCE</scope>
    <source>
        <strain evidence="30">G186AR</strain>
    </source>
</reference>
<comment type="similarity">
    <text evidence="17">In the N-terminal section; belongs to the CarA family.</text>
</comment>
<dbReference type="GO" id="GO:0005524">
    <property type="term" value="F:ATP binding"/>
    <property type="evidence" value="ECO:0007669"/>
    <property type="project" value="UniProtKB-UniRule"/>
</dbReference>
<dbReference type="VEuPathDB" id="FungiDB:I7I50_05925"/>
<dbReference type="InterPro" id="IPR036914">
    <property type="entry name" value="MGS-like_dom_sf"/>
</dbReference>
<dbReference type="SUPFAM" id="SSF53671">
    <property type="entry name" value="Aspartate/ornithine carbamoyltransferase"/>
    <property type="match status" value="1"/>
</dbReference>
<dbReference type="FunFam" id="3.30.470.20:FF:000001">
    <property type="entry name" value="Carbamoyl-phosphate synthase large chain"/>
    <property type="match status" value="1"/>
</dbReference>
<dbReference type="InterPro" id="IPR032466">
    <property type="entry name" value="Metal_Hydrolase"/>
</dbReference>
<dbReference type="InterPro" id="IPR002082">
    <property type="entry name" value="Asp_carbamoyltransf"/>
</dbReference>
<evidence type="ECO:0000256" key="19">
    <source>
        <dbReference type="ARBA" id="ARBA00044063"/>
    </source>
</evidence>
<dbReference type="HAMAP" id="MF_01209">
    <property type="entry name" value="CPSase_S_chain"/>
    <property type="match status" value="1"/>
</dbReference>
<feature type="domain" description="ATP-grasp" evidence="28">
    <location>
        <begin position="1368"/>
        <end position="1559"/>
    </location>
</feature>
<dbReference type="GO" id="GO:0006207">
    <property type="term" value="P:'de novo' pyrimidine nucleobase biosynthetic process"/>
    <property type="evidence" value="ECO:0007669"/>
    <property type="project" value="InterPro"/>
</dbReference>
<dbReference type="GO" id="GO:0004088">
    <property type="term" value="F:carbamoyl-phosphate synthase (glutamine-hydrolyzing) activity"/>
    <property type="evidence" value="ECO:0007669"/>
    <property type="project" value="UniProtKB-EC"/>
</dbReference>
<dbReference type="Pfam" id="PF00185">
    <property type="entry name" value="OTCace"/>
    <property type="match status" value="1"/>
</dbReference>
<dbReference type="InterPro" id="IPR016185">
    <property type="entry name" value="PreATP-grasp_dom_sf"/>
</dbReference>
<dbReference type="InterPro" id="IPR005479">
    <property type="entry name" value="CPAse_ATP-bd"/>
</dbReference>
<dbReference type="Pfam" id="PF02786">
    <property type="entry name" value="CPSase_L_D2"/>
    <property type="match status" value="2"/>
</dbReference>
<evidence type="ECO:0000256" key="9">
    <source>
        <dbReference type="ARBA" id="ARBA00022737"/>
    </source>
</evidence>
<evidence type="ECO:0000256" key="14">
    <source>
        <dbReference type="ARBA" id="ARBA00023268"/>
    </source>
</evidence>
<feature type="domain" description="MGS-like" evidence="29">
    <location>
        <begin position="1625"/>
        <end position="1804"/>
    </location>
</feature>
<dbReference type="SUPFAM" id="SSF51556">
    <property type="entry name" value="Metallo-dependent hydrolases"/>
    <property type="match status" value="1"/>
</dbReference>
<evidence type="ECO:0000256" key="22">
    <source>
        <dbReference type="ARBA" id="ARBA00048859"/>
    </source>
</evidence>
<evidence type="ECO:0000256" key="27">
    <source>
        <dbReference type="SAM" id="MobiDB-lite"/>
    </source>
</evidence>
<dbReference type="GO" id="GO:0004151">
    <property type="term" value="F:dihydroorotase activity"/>
    <property type="evidence" value="ECO:0007669"/>
    <property type="project" value="TreeGrafter"/>
</dbReference>
<dbReference type="NCBIfam" id="TIGR01368">
    <property type="entry name" value="CPSaseIIsmall"/>
    <property type="match status" value="1"/>
</dbReference>
<dbReference type="FunFam" id="3.40.50.1380:FF:000009">
    <property type="entry name" value="Carbamoyl-phosphate synthase, large subunit"/>
    <property type="match status" value="1"/>
</dbReference>
<dbReference type="EMBL" id="GG663371">
    <property type="protein sequence ID" value="EEH05133.1"/>
    <property type="molecule type" value="Genomic_DNA"/>
</dbReference>
<evidence type="ECO:0000256" key="1">
    <source>
        <dbReference type="ARBA" id="ARBA00001947"/>
    </source>
</evidence>
<dbReference type="Gene3D" id="3.40.50.20">
    <property type="match status" value="3"/>
</dbReference>
<dbReference type="PANTHER" id="PTHR11405">
    <property type="entry name" value="CARBAMOYLTRANSFERASE FAMILY MEMBER"/>
    <property type="match status" value="1"/>
</dbReference>
<dbReference type="InterPro" id="IPR035686">
    <property type="entry name" value="CPSase_GATase1"/>
</dbReference>
<dbReference type="NCBIfam" id="NF002032">
    <property type="entry name" value="PRK00856.1"/>
    <property type="match status" value="1"/>
</dbReference>
<evidence type="ECO:0000256" key="13">
    <source>
        <dbReference type="ARBA" id="ARBA00022975"/>
    </source>
</evidence>
<dbReference type="InterPro" id="IPR029062">
    <property type="entry name" value="Class_I_gatase-like"/>
</dbReference>
<dbReference type="PROSITE" id="PS51273">
    <property type="entry name" value="GATASE_TYPE_1"/>
    <property type="match status" value="1"/>
</dbReference>
<dbReference type="SUPFAM" id="SSF52335">
    <property type="entry name" value="Methylglyoxal synthase-like"/>
    <property type="match status" value="1"/>
</dbReference>